<sequence>MKTRTRTGQAAGERRGVCRQMTKNHVTKSSTQVGPHFTIKSLYLTCRRLYRPPVEKKEGWVIGRKIPPFLPLV</sequence>
<protein>
    <submittedName>
        <fullName evidence="1">Uncharacterized protein</fullName>
    </submittedName>
</protein>
<evidence type="ECO:0000313" key="1">
    <source>
        <dbReference type="EMBL" id="GIY24063.1"/>
    </source>
</evidence>
<keyword evidence="2" id="KW-1185">Reference proteome</keyword>
<name>A0AAV4RW24_CAEEX</name>
<proteinExistence type="predicted"/>
<evidence type="ECO:0000313" key="2">
    <source>
        <dbReference type="Proteomes" id="UP001054945"/>
    </source>
</evidence>
<organism evidence="1 2">
    <name type="scientific">Caerostris extrusa</name>
    <name type="common">Bark spider</name>
    <name type="synonym">Caerostris bankana</name>
    <dbReference type="NCBI Taxonomy" id="172846"/>
    <lineage>
        <taxon>Eukaryota</taxon>
        <taxon>Metazoa</taxon>
        <taxon>Ecdysozoa</taxon>
        <taxon>Arthropoda</taxon>
        <taxon>Chelicerata</taxon>
        <taxon>Arachnida</taxon>
        <taxon>Araneae</taxon>
        <taxon>Araneomorphae</taxon>
        <taxon>Entelegynae</taxon>
        <taxon>Araneoidea</taxon>
        <taxon>Araneidae</taxon>
        <taxon>Caerostris</taxon>
    </lineage>
</organism>
<dbReference type="EMBL" id="BPLR01008345">
    <property type="protein sequence ID" value="GIY24063.1"/>
    <property type="molecule type" value="Genomic_DNA"/>
</dbReference>
<accession>A0AAV4RW24</accession>
<gene>
    <name evidence="1" type="ORF">CEXT_688431</name>
</gene>
<dbReference type="Proteomes" id="UP001054945">
    <property type="component" value="Unassembled WGS sequence"/>
</dbReference>
<reference evidence="1 2" key="1">
    <citation type="submission" date="2021-06" db="EMBL/GenBank/DDBJ databases">
        <title>Caerostris extrusa draft genome.</title>
        <authorList>
            <person name="Kono N."/>
            <person name="Arakawa K."/>
        </authorList>
    </citation>
    <scope>NUCLEOTIDE SEQUENCE [LARGE SCALE GENOMIC DNA]</scope>
</reference>
<comment type="caution">
    <text evidence="1">The sequence shown here is derived from an EMBL/GenBank/DDBJ whole genome shotgun (WGS) entry which is preliminary data.</text>
</comment>
<dbReference type="AlphaFoldDB" id="A0AAV4RW24"/>